<accession>A0ABN2EVX4</accession>
<dbReference type="InterPro" id="IPR011663">
    <property type="entry name" value="UTRA"/>
</dbReference>
<evidence type="ECO:0000313" key="2">
    <source>
        <dbReference type="EMBL" id="GAA1618350.1"/>
    </source>
</evidence>
<gene>
    <name evidence="2" type="ORF">GCM10009733_013340</name>
</gene>
<dbReference type="EMBL" id="BAAAMU010000006">
    <property type="protein sequence ID" value="GAA1618350.1"/>
    <property type="molecule type" value="Genomic_DNA"/>
</dbReference>
<protein>
    <recommendedName>
        <fullName evidence="1">UbiC transcription regulator-associated domain-containing protein</fullName>
    </recommendedName>
</protein>
<dbReference type="Gene3D" id="3.40.1410.10">
    <property type="entry name" value="Chorismate lyase-like"/>
    <property type="match status" value="1"/>
</dbReference>
<reference evidence="2 3" key="1">
    <citation type="journal article" date="2019" name="Int. J. Syst. Evol. Microbiol.">
        <title>The Global Catalogue of Microorganisms (GCM) 10K type strain sequencing project: providing services to taxonomists for standard genome sequencing and annotation.</title>
        <authorList>
            <consortium name="The Broad Institute Genomics Platform"/>
            <consortium name="The Broad Institute Genome Sequencing Center for Infectious Disease"/>
            <person name="Wu L."/>
            <person name="Ma J."/>
        </authorList>
    </citation>
    <scope>NUCLEOTIDE SEQUENCE [LARGE SCALE GENOMIC DNA]</scope>
    <source>
        <strain evidence="2 3">JCM 13929</strain>
    </source>
</reference>
<dbReference type="InterPro" id="IPR028978">
    <property type="entry name" value="Chorismate_lyase_/UTRA_dom_sf"/>
</dbReference>
<dbReference type="Pfam" id="PF07702">
    <property type="entry name" value="UTRA"/>
    <property type="match status" value="1"/>
</dbReference>
<sequence length="55" mass="6078">MLWDEEVWARPATRDEAQQLGIGVGSIVTVIERSYFAGELAVEVADILVPAEKFT</sequence>
<evidence type="ECO:0000259" key="1">
    <source>
        <dbReference type="Pfam" id="PF07702"/>
    </source>
</evidence>
<comment type="caution">
    <text evidence="2">The sequence shown here is derived from an EMBL/GenBank/DDBJ whole genome shotgun (WGS) entry which is preliminary data.</text>
</comment>
<name>A0ABN2EVX4_9ACTN</name>
<organism evidence="2 3">
    <name type="scientific">Nonomuraea maheshkhaliensis</name>
    <dbReference type="NCBI Taxonomy" id="419590"/>
    <lineage>
        <taxon>Bacteria</taxon>
        <taxon>Bacillati</taxon>
        <taxon>Actinomycetota</taxon>
        <taxon>Actinomycetes</taxon>
        <taxon>Streptosporangiales</taxon>
        <taxon>Streptosporangiaceae</taxon>
        <taxon>Nonomuraea</taxon>
    </lineage>
</organism>
<dbReference type="Proteomes" id="UP001500064">
    <property type="component" value="Unassembled WGS sequence"/>
</dbReference>
<dbReference type="SUPFAM" id="SSF64288">
    <property type="entry name" value="Chorismate lyase-like"/>
    <property type="match status" value="1"/>
</dbReference>
<proteinExistence type="predicted"/>
<keyword evidence="3" id="KW-1185">Reference proteome</keyword>
<feature type="domain" description="UbiC transcription regulator-associated" evidence="1">
    <location>
        <begin position="6"/>
        <end position="54"/>
    </location>
</feature>
<dbReference type="RefSeq" id="WP_346102240.1">
    <property type="nucleotide sequence ID" value="NZ_BAAAMU010000006.1"/>
</dbReference>
<evidence type="ECO:0000313" key="3">
    <source>
        <dbReference type="Proteomes" id="UP001500064"/>
    </source>
</evidence>